<sequence length="88" mass="10718">RAEARSLSNMRARPHLERLLERRRLRSLRSRERERECERDRLEKRTKAKPRLSRVKRSRGMYTSPTSPYFSKERRSISGDVRYVRLST</sequence>
<reference evidence="2" key="2">
    <citation type="submission" date="2025-09" db="UniProtKB">
        <authorList>
            <consortium name="Ensembl"/>
        </authorList>
    </citation>
    <scope>IDENTIFICATION</scope>
</reference>
<reference evidence="2" key="1">
    <citation type="submission" date="2025-08" db="UniProtKB">
        <authorList>
            <consortium name="Ensembl"/>
        </authorList>
    </citation>
    <scope>IDENTIFICATION</scope>
</reference>
<dbReference type="HOGENOM" id="CLU_2474812_0_0_1"/>
<protein>
    <submittedName>
        <fullName evidence="2">Uncharacterized protein</fullName>
    </submittedName>
</protein>
<evidence type="ECO:0000313" key="2">
    <source>
        <dbReference type="Ensembl" id="ENSPMAP00000006161.1"/>
    </source>
</evidence>
<name>S4RLS5_PETMA</name>
<dbReference type="AlphaFoldDB" id="S4RLS5"/>
<accession>S4RLS5</accession>
<proteinExistence type="predicted"/>
<organism evidence="2">
    <name type="scientific">Petromyzon marinus</name>
    <name type="common">Sea lamprey</name>
    <dbReference type="NCBI Taxonomy" id="7757"/>
    <lineage>
        <taxon>Eukaryota</taxon>
        <taxon>Metazoa</taxon>
        <taxon>Chordata</taxon>
        <taxon>Craniata</taxon>
        <taxon>Vertebrata</taxon>
        <taxon>Cyclostomata</taxon>
        <taxon>Hyperoartia</taxon>
        <taxon>Petromyzontiformes</taxon>
        <taxon>Petromyzontidae</taxon>
        <taxon>Petromyzon</taxon>
    </lineage>
</organism>
<evidence type="ECO:0000256" key="1">
    <source>
        <dbReference type="SAM" id="MobiDB-lite"/>
    </source>
</evidence>
<feature type="compositionally biased region" description="Basic residues" evidence="1">
    <location>
        <begin position="46"/>
        <end position="59"/>
    </location>
</feature>
<dbReference type="Ensembl" id="ENSPMAT00000006190.1">
    <property type="protein sequence ID" value="ENSPMAP00000006161.1"/>
    <property type="gene ID" value="ENSPMAG00000005597.1"/>
</dbReference>
<feature type="region of interest" description="Disordered" evidence="1">
    <location>
        <begin position="40"/>
        <end position="71"/>
    </location>
</feature>